<reference evidence="3 4" key="1">
    <citation type="submission" date="2024-08" db="EMBL/GenBank/DDBJ databases">
        <authorList>
            <person name="Cucini C."/>
            <person name="Frati F."/>
        </authorList>
    </citation>
    <scope>NUCLEOTIDE SEQUENCE [LARGE SCALE GENOMIC DNA]</scope>
</reference>
<name>A0ABP1PP11_9HEXA</name>
<keyword evidence="4" id="KW-1185">Reference proteome</keyword>
<dbReference type="Proteomes" id="UP001642540">
    <property type="component" value="Unassembled WGS sequence"/>
</dbReference>
<keyword evidence="1" id="KW-0472">Membrane</keyword>
<dbReference type="EMBL" id="CAXLJM020000001">
    <property type="protein sequence ID" value="CAL8068442.1"/>
    <property type="molecule type" value="Genomic_DNA"/>
</dbReference>
<dbReference type="Pfam" id="PF03009">
    <property type="entry name" value="GDPD"/>
    <property type="match status" value="1"/>
</dbReference>
<evidence type="ECO:0000259" key="2">
    <source>
        <dbReference type="PROSITE" id="PS51704"/>
    </source>
</evidence>
<sequence>MCSTSLSVPAVILLSKILFKLKHNAIVLTLQKVLVVLFLFHSFFCVFPQSFNVRKDIRPQIIAHRGDSFQMPENTIPAFELAIEKDVDFVETDLVLTKDNVFVCFHDLTLASGTDIRSHPEFAHLRVLLKNITYDDQVFTIEDDWLISDFTLKELKDLRVITHNQNQLKYSSFSIPTFDEFMETVRRESLKRFLNGNKNPIGIMPELKHPSYFNALANTSNFMEKLFIKNLVKYGYSINITEENNLKSGCEYELKSNVLPCNPLVVQCWEQGTIVYFYESAKSLRLLAVLWVNNVEFLTWKGMARLEGKTEFVGLSTEFLLDGAETAVENAEPKVVYDREKIKELGGFIPKEEIVSYVERLGMKVAVYTVYPETEREEIEYFIGMGVKAIFVEGLERAAKIRDEYFTKWNNKLK</sequence>
<evidence type="ECO:0000256" key="1">
    <source>
        <dbReference type="SAM" id="Phobius"/>
    </source>
</evidence>
<dbReference type="InterPro" id="IPR030395">
    <property type="entry name" value="GP_PDE_dom"/>
</dbReference>
<keyword evidence="1" id="KW-0812">Transmembrane</keyword>
<dbReference type="SUPFAM" id="SSF51695">
    <property type="entry name" value="PLC-like phosphodiesterases"/>
    <property type="match status" value="1"/>
</dbReference>
<proteinExistence type="predicted"/>
<protein>
    <recommendedName>
        <fullName evidence="2">GP-PDE domain-containing protein</fullName>
    </recommendedName>
</protein>
<feature type="transmembrane region" description="Helical" evidence="1">
    <location>
        <begin position="25"/>
        <end position="44"/>
    </location>
</feature>
<keyword evidence="1" id="KW-1133">Transmembrane helix</keyword>
<comment type="caution">
    <text evidence="3">The sequence shown here is derived from an EMBL/GenBank/DDBJ whole genome shotgun (WGS) entry which is preliminary data.</text>
</comment>
<evidence type="ECO:0000313" key="4">
    <source>
        <dbReference type="Proteomes" id="UP001642540"/>
    </source>
</evidence>
<accession>A0ABP1PP11</accession>
<gene>
    <name evidence="3" type="ORF">ODALV1_LOCUS274</name>
</gene>
<organism evidence="3 4">
    <name type="scientific">Orchesella dallaii</name>
    <dbReference type="NCBI Taxonomy" id="48710"/>
    <lineage>
        <taxon>Eukaryota</taxon>
        <taxon>Metazoa</taxon>
        <taxon>Ecdysozoa</taxon>
        <taxon>Arthropoda</taxon>
        <taxon>Hexapoda</taxon>
        <taxon>Collembola</taxon>
        <taxon>Entomobryomorpha</taxon>
        <taxon>Entomobryoidea</taxon>
        <taxon>Orchesellidae</taxon>
        <taxon>Orchesellinae</taxon>
        <taxon>Orchesella</taxon>
    </lineage>
</organism>
<dbReference type="Gene3D" id="3.20.20.190">
    <property type="entry name" value="Phosphatidylinositol (PI) phosphodiesterase"/>
    <property type="match status" value="1"/>
</dbReference>
<dbReference type="PANTHER" id="PTHR46211">
    <property type="entry name" value="GLYCEROPHOSPHORYL DIESTER PHOSPHODIESTERASE"/>
    <property type="match status" value="1"/>
</dbReference>
<dbReference type="PROSITE" id="PS51704">
    <property type="entry name" value="GP_PDE"/>
    <property type="match status" value="1"/>
</dbReference>
<feature type="domain" description="GP-PDE" evidence="2">
    <location>
        <begin position="59"/>
        <end position="189"/>
    </location>
</feature>
<dbReference type="PANTHER" id="PTHR46211:SF14">
    <property type="entry name" value="GLYCEROPHOSPHODIESTER PHOSPHODIESTERASE"/>
    <property type="match status" value="1"/>
</dbReference>
<dbReference type="InterPro" id="IPR017946">
    <property type="entry name" value="PLC-like_Pdiesterase_TIM-brl"/>
</dbReference>
<evidence type="ECO:0000313" key="3">
    <source>
        <dbReference type="EMBL" id="CAL8068442.1"/>
    </source>
</evidence>